<dbReference type="AlphaFoldDB" id="A0A544T2S6"/>
<protein>
    <recommendedName>
        <fullName evidence="4">ABC transporter ATPase</fullName>
    </recommendedName>
</protein>
<evidence type="ECO:0008006" key="4">
    <source>
        <dbReference type="Google" id="ProtNLM"/>
    </source>
</evidence>
<proteinExistence type="predicted"/>
<name>A0A544T2S6_9BACI</name>
<dbReference type="Proteomes" id="UP000317316">
    <property type="component" value="Unassembled WGS sequence"/>
</dbReference>
<sequence length="254" mass="29172">MKLKEEDFEVLRGPIDSGRQSPANLAFVLILGIFLQALLYALEYYMAADSTIYPYKDEILSAHFWLTIVLMVLSLIYAIPAVYKRSEKVQYFISILVTQNMSSIPFLIMALFLIGKDGEGMIATSDSLLNFTYIVLLIGFLVFLATFIRFYILLKNGHYRKGSKKGEMRGRFETTSYIPSSIIAGLGIVFIIQYIVRKSAIDDLNMIILIVGGILVFFVMLFILPEQLVILYCKFRYRSFNFSERGFINKRQFN</sequence>
<dbReference type="OrthoDB" id="2435178at2"/>
<feature type="transmembrane region" description="Helical" evidence="1">
    <location>
        <begin position="91"/>
        <end position="114"/>
    </location>
</feature>
<evidence type="ECO:0000313" key="3">
    <source>
        <dbReference type="Proteomes" id="UP000317316"/>
    </source>
</evidence>
<comment type="caution">
    <text evidence="2">The sequence shown here is derived from an EMBL/GenBank/DDBJ whole genome shotgun (WGS) entry which is preliminary data.</text>
</comment>
<dbReference type="EMBL" id="VDGH01000008">
    <property type="protein sequence ID" value="TQR11760.1"/>
    <property type="molecule type" value="Genomic_DNA"/>
</dbReference>
<feature type="transmembrane region" description="Helical" evidence="1">
    <location>
        <begin position="207"/>
        <end position="233"/>
    </location>
</feature>
<keyword evidence="1" id="KW-0812">Transmembrane</keyword>
<feature type="transmembrane region" description="Helical" evidence="1">
    <location>
        <begin position="134"/>
        <end position="154"/>
    </location>
</feature>
<reference evidence="2 3" key="1">
    <citation type="submission" date="2019-05" db="EMBL/GenBank/DDBJ databases">
        <title>Psychrobacillus vulpis sp. nov., a new species isolated from feces of a red fox that inhabits in The Tablas de Daimiel Natural Park, Albacete, Spain.</title>
        <authorList>
            <person name="Rodriguez M."/>
            <person name="Reina J.C."/>
            <person name="Bejar V."/>
            <person name="Llamas I."/>
        </authorList>
    </citation>
    <scope>NUCLEOTIDE SEQUENCE [LARGE SCALE GENOMIC DNA]</scope>
    <source>
        <strain evidence="2 3">NEAU-3TGS17</strain>
    </source>
</reference>
<feature type="transmembrane region" description="Helical" evidence="1">
    <location>
        <begin position="62"/>
        <end position="79"/>
    </location>
</feature>
<evidence type="ECO:0000256" key="1">
    <source>
        <dbReference type="SAM" id="Phobius"/>
    </source>
</evidence>
<organism evidence="2 3">
    <name type="scientific">Psychrobacillus lasiicapitis</name>
    <dbReference type="NCBI Taxonomy" id="1636719"/>
    <lineage>
        <taxon>Bacteria</taxon>
        <taxon>Bacillati</taxon>
        <taxon>Bacillota</taxon>
        <taxon>Bacilli</taxon>
        <taxon>Bacillales</taxon>
        <taxon>Bacillaceae</taxon>
        <taxon>Psychrobacillus</taxon>
    </lineage>
</organism>
<feature type="transmembrane region" description="Helical" evidence="1">
    <location>
        <begin position="175"/>
        <end position="195"/>
    </location>
</feature>
<keyword evidence="1" id="KW-0472">Membrane</keyword>
<accession>A0A544T2S6</accession>
<dbReference type="RefSeq" id="WP_142539545.1">
    <property type="nucleotide sequence ID" value="NZ_BMIE01000001.1"/>
</dbReference>
<keyword evidence="1" id="KW-1133">Transmembrane helix</keyword>
<gene>
    <name evidence="2" type="ORF">FG382_14175</name>
</gene>
<keyword evidence="3" id="KW-1185">Reference proteome</keyword>
<evidence type="ECO:0000313" key="2">
    <source>
        <dbReference type="EMBL" id="TQR11760.1"/>
    </source>
</evidence>
<feature type="transmembrane region" description="Helical" evidence="1">
    <location>
        <begin position="21"/>
        <end position="42"/>
    </location>
</feature>